<keyword evidence="1" id="KW-0235">DNA replication</keyword>
<dbReference type="EMBL" id="VJOM01000012">
    <property type="protein sequence ID" value="TSE31952.1"/>
    <property type="molecule type" value="Genomic_DNA"/>
</dbReference>
<dbReference type="Proteomes" id="UP000317763">
    <property type="component" value="Unassembled WGS sequence"/>
</dbReference>
<dbReference type="InterPro" id="IPR023646">
    <property type="entry name" value="Prisomal_replication_PriB"/>
</dbReference>
<dbReference type="InterPro" id="IPR012340">
    <property type="entry name" value="NA-bd_OB-fold"/>
</dbReference>
<gene>
    <name evidence="1 2" type="primary">priB</name>
    <name evidence="2" type="ORF">Ttaiw_01371</name>
</gene>
<reference evidence="2 3" key="1">
    <citation type="submission" date="2019-07" db="EMBL/GenBank/DDBJ databases">
        <title>Tepidimonas taiwanensis I1-1 draft genome.</title>
        <authorList>
            <person name="Da Costa M.S."/>
            <person name="Froufe H.J.C."/>
            <person name="Egas C."/>
            <person name="Albuquerque L."/>
        </authorList>
    </citation>
    <scope>NUCLEOTIDE SEQUENCE [LARGE SCALE GENOMIC DNA]</scope>
    <source>
        <strain evidence="2 3">I1-1</strain>
    </source>
</reference>
<keyword evidence="1" id="KW-0238">DNA-binding</keyword>
<sequence length="105" mass="11066">MTAAGDTTTPTQHVAIVAQLAERAALRYTPAGISALDVVLAHESEQIEAGHPRRVRLQLKAVALGEVAERLAAQALGTTLDCAGFLAPGRRGTGVVFHIQEFKPI</sequence>
<dbReference type="RefSeq" id="WP_052231622.1">
    <property type="nucleotide sequence ID" value="NZ_CP083911.1"/>
</dbReference>
<evidence type="ECO:0000313" key="3">
    <source>
        <dbReference type="Proteomes" id="UP000317763"/>
    </source>
</evidence>
<comment type="similarity">
    <text evidence="1">Belongs to the PriB family.</text>
</comment>
<name>A0A554X7Z8_9BURK</name>
<dbReference type="GO" id="GO:0003697">
    <property type="term" value="F:single-stranded DNA binding"/>
    <property type="evidence" value="ECO:0007669"/>
    <property type="project" value="UniProtKB-UniRule"/>
</dbReference>
<dbReference type="HAMAP" id="MF_00720">
    <property type="entry name" value="PriB"/>
    <property type="match status" value="1"/>
</dbReference>
<comment type="subunit">
    <text evidence="1">Homodimer. Interacts with PriA and DnaT. Component of the replication restart primosome. Primosome assembly occurs via a 'hand-off' mechanism. PriA binds to replication forks, subsequently PriB then DnaT bind; DnaT then displaces ssDNA to generate the helicase loading substrate.</text>
</comment>
<keyword evidence="1" id="KW-0639">Primosome</keyword>
<dbReference type="GO" id="GO:0006269">
    <property type="term" value="P:DNA replication, synthesis of primer"/>
    <property type="evidence" value="ECO:0007669"/>
    <property type="project" value="UniProtKB-KW"/>
</dbReference>
<dbReference type="GO" id="GO:1990077">
    <property type="term" value="C:primosome complex"/>
    <property type="evidence" value="ECO:0007669"/>
    <property type="project" value="UniProtKB-UniRule"/>
</dbReference>
<dbReference type="PIRSF" id="PIRSF003135">
    <property type="entry name" value="Primosomal_n"/>
    <property type="match status" value="1"/>
</dbReference>
<dbReference type="Gene3D" id="2.40.50.140">
    <property type="entry name" value="Nucleic acid-binding proteins"/>
    <property type="match status" value="1"/>
</dbReference>
<dbReference type="AlphaFoldDB" id="A0A554X7Z8"/>
<comment type="caution">
    <text evidence="2">The sequence shown here is derived from an EMBL/GenBank/DDBJ whole genome shotgun (WGS) entry which is preliminary data.</text>
</comment>
<dbReference type="STRING" id="307486.GCA_000807215_02064"/>
<organism evidence="2 3">
    <name type="scientific">Tepidimonas taiwanensis</name>
    <dbReference type="NCBI Taxonomy" id="307486"/>
    <lineage>
        <taxon>Bacteria</taxon>
        <taxon>Pseudomonadati</taxon>
        <taxon>Pseudomonadota</taxon>
        <taxon>Betaproteobacteria</taxon>
        <taxon>Burkholderiales</taxon>
        <taxon>Tepidimonas</taxon>
    </lineage>
</organism>
<comment type="function">
    <text evidence="1">Involved in the restart of stalled replication forks, which reloads the replicative helicase on sites other than the origin of replication; the PriA-PriB pathway is the major replication restart pathway. During primosome assembly it facilitates complex formation between PriA and DnaT on DNA; stabilizes PriA on DNA. Stimulates the DNA unwinding activity of PriA helicase.</text>
</comment>
<dbReference type="Pfam" id="PF22657">
    <property type="entry name" value="SSB_1"/>
    <property type="match status" value="1"/>
</dbReference>
<dbReference type="SUPFAM" id="SSF50249">
    <property type="entry name" value="Nucleic acid-binding proteins"/>
    <property type="match status" value="1"/>
</dbReference>
<dbReference type="NCBIfam" id="TIGR04418">
    <property type="entry name" value="PriB_gamma"/>
    <property type="match status" value="1"/>
</dbReference>
<protein>
    <recommendedName>
        <fullName evidence="1">Replication restart protein PriB</fullName>
    </recommendedName>
</protein>
<keyword evidence="3" id="KW-1185">Reference proteome</keyword>
<evidence type="ECO:0000256" key="1">
    <source>
        <dbReference type="HAMAP-Rule" id="MF_00720"/>
    </source>
</evidence>
<proteinExistence type="inferred from homology"/>
<accession>A0A554X7Z8</accession>
<evidence type="ECO:0000313" key="2">
    <source>
        <dbReference type="EMBL" id="TSE31952.1"/>
    </source>
</evidence>